<keyword evidence="2" id="KW-1185">Reference proteome</keyword>
<comment type="caution">
    <text evidence="1">The sequence shown here is derived from an EMBL/GenBank/DDBJ whole genome shotgun (WGS) entry which is preliminary data.</text>
</comment>
<dbReference type="STRING" id="75922.BST47_12570"/>
<dbReference type="Proteomes" id="UP000192411">
    <property type="component" value="Unassembled WGS sequence"/>
</dbReference>
<reference evidence="1 2" key="1">
    <citation type="submission" date="2017-02" db="EMBL/GenBank/DDBJ databases">
        <title>The new phylogeny of genus Mycobacterium.</title>
        <authorList>
            <person name="Tortoli E."/>
            <person name="Trovato A."/>
            <person name="Cirillo D.M."/>
        </authorList>
    </citation>
    <scope>NUCLEOTIDE SEQUENCE [LARGE SCALE GENOMIC DNA]</scope>
    <source>
        <strain evidence="1 2">DSM 44338</strain>
    </source>
</reference>
<proteinExistence type="predicted"/>
<dbReference type="OrthoDB" id="5178774at2"/>
<evidence type="ECO:0000313" key="2">
    <source>
        <dbReference type="Proteomes" id="UP000192411"/>
    </source>
</evidence>
<dbReference type="AlphaFoldDB" id="A0A1X0JU65"/>
<dbReference type="Pfam" id="PF10698">
    <property type="entry name" value="DUF2505"/>
    <property type="match status" value="1"/>
</dbReference>
<organism evidence="1 2">
    <name type="scientific">Mycolicibacterium tusciae</name>
    <dbReference type="NCBI Taxonomy" id="75922"/>
    <lineage>
        <taxon>Bacteria</taxon>
        <taxon>Bacillati</taxon>
        <taxon>Actinomycetota</taxon>
        <taxon>Actinomycetes</taxon>
        <taxon>Mycobacteriales</taxon>
        <taxon>Mycobacteriaceae</taxon>
        <taxon>Mycolicibacterium</taxon>
    </lineage>
</organism>
<dbReference type="EMBL" id="MVIM01000005">
    <property type="protein sequence ID" value="ORB65757.1"/>
    <property type="molecule type" value="Genomic_DNA"/>
</dbReference>
<gene>
    <name evidence="1" type="ORF">BST47_12570</name>
</gene>
<evidence type="ECO:0008006" key="3">
    <source>
        <dbReference type="Google" id="ProtNLM"/>
    </source>
</evidence>
<dbReference type="InterPro" id="IPR019639">
    <property type="entry name" value="DUF2505"/>
</dbReference>
<name>A0A1X0JU65_9MYCO</name>
<sequence length="168" mass="18169">MPRSVDFSVDSSATVEQFHSAFCEESYWLARLAAFGGFGRLDTLTVDPDGSANVVIIQDLQHEGLPGLVAKFFPREWQVVQTETWRPIGDGQVRGEISIVSHGAPGSGFGTAVLAPAPKGSRLNCNATVEFKVPLIGGKIERLVGRLLAQQISGLQRYTAKWITEQAA</sequence>
<evidence type="ECO:0000313" key="1">
    <source>
        <dbReference type="EMBL" id="ORB65757.1"/>
    </source>
</evidence>
<accession>A0A1X0JU65</accession>
<dbReference type="RefSeq" id="WP_083125836.1">
    <property type="nucleotide sequence ID" value="NZ_MVIM01000005.1"/>
</dbReference>
<protein>
    <recommendedName>
        <fullName evidence="3">DUF2505 domain-containing protein</fullName>
    </recommendedName>
</protein>